<sequence length="794" mass="86582">MASESAATASGPLCAIVSGGERLFGFAVFDPEKRALQVCEYHEDSHLSRGEALLLQVQPQTCCFMLSETEDAKKLGRVAQSCGVACEEAKAANLKQVDLEQDLLRLLQDTAECGLGRHLEEQRRKQGMRALAALLGHFGLLAEPSNFGACSLGLYPLSSFMYLDKAAFSALNILPRPEESLRSTTSLLGFLNRTRSPVGVRRLRQWLTQPLTVPDEVSMRHDVVEALSGDEGLLRQVESHLRHVPDLDRIAARLHCTGSKATRRNTASLEDMVLLYRCVLGTESMATELASYGGVHSQVLKDTIVQKLQACASDCANYRRLVEQTIDLKQADQRNFCICTAFDPSLGQLASTRDQVKDRMEAVRKKVEAELKLPSARGKERLVALVECPEGLALRVTKKNQQSVQTCKDKTKFKVLAFKKMECIFTTPELERMNKELNDAIATYDKQSAQLVTRALAVAATYSPVADRLSEVWGSLDVLASFARVVATAPCTFVRATIDPTGKTFEVEGAVHALVVANSDKSFVANGLTMHEDSSRLHLITGPNMGGKSTYIRSMGLIALLNQVGCFVPCRRAVLPLFDAVMCRVGASDMQLRGISTFMAEMLEAACILSTATPRSLVIVDELGRGTSTSDGFGIAWAIARHLAEETRCFTLFATHFHELAALEQELPAVRNRHATAAVDAASGQLTFLYAIQERSTTNQRKTFEGAADQSYGAHVAELAGFPARVVATARRRAREFEADSSFGRAAKRPCGGAAGAEDLVSSLLSAGDEDEFARRATEKLPALQEMLREPASP</sequence>
<gene>
    <name evidence="7" type="ORF">PCOR1329_LOCUS54855</name>
</gene>
<protein>
    <recommendedName>
        <fullName evidence="6">DNA mismatch repair proteins mutS family domain-containing protein</fullName>
    </recommendedName>
</protein>
<dbReference type="PROSITE" id="PS00486">
    <property type="entry name" value="DNA_MISMATCH_REPAIR_2"/>
    <property type="match status" value="1"/>
</dbReference>
<dbReference type="SUPFAM" id="SSF48334">
    <property type="entry name" value="DNA repair protein MutS, domain III"/>
    <property type="match status" value="1"/>
</dbReference>
<dbReference type="Gene3D" id="3.40.50.300">
    <property type="entry name" value="P-loop containing nucleotide triphosphate hydrolases"/>
    <property type="match status" value="1"/>
</dbReference>
<dbReference type="Pfam" id="PF05190">
    <property type="entry name" value="MutS_IV"/>
    <property type="match status" value="1"/>
</dbReference>
<keyword evidence="3" id="KW-0067">ATP-binding</keyword>
<keyword evidence="2" id="KW-0547">Nucleotide-binding</keyword>
<dbReference type="SMART" id="SM00534">
    <property type="entry name" value="MUTSac"/>
    <property type="match status" value="1"/>
</dbReference>
<dbReference type="InterPro" id="IPR027417">
    <property type="entry name" value="P-loop_NTPase"/>
</dbReference>
<accession>A0ABN9V888</accession>
<dbReference type="Pfam" id="PF00488">
    <property type="entry name" value="MutS_V"/>
    <property type="match status" value="1"/>
</dbReference>
<feature type="domain" description="DNA mismatch repair proteins mutS family" evidence="6">
    <location>
        <begin position="616"/>
        <end position="632"/>
    </location>
</feature>
<evidence type="ECO:0000313" key="8">
    <source>
        <dbReference type="Proteomes" id="UP001189429"/>
    </source>
</evidence>
<dbReference type="InterPro" id="IPR011184">
    <property type="entry name" value="DNA_mismatch_repair_Msh2"/>
</dbReference>
<name>A0ABN9V888_9DINO</name>
<dbReference type="InterPro" id="IPR007696">
    <property type="entry name" value="DNA_mismatch_repair_MutS_core"/>
</dbReference>
<evidence type="ECO:0000256" key="4">
    <source>
        <dbReference type="ARBA" id="ARBA00023125"/>
    </source>
</evidence>
<dbReference type="InterPro" id="IPR036187">
    <property type="entry name" value="DNA_mismatch_repair_MutS_sf"/>
</dbReference>
<keyword evidence="8" id="KW-1185">Reference proteome</keyword>
<dbReference type="Gene3D" id="3.30.420.110">
    <property type="entry name" value="MutS, connector domain"/>
    <property type="match status" value="1"/>
</dbReference>
<evidence type="ECO:0000256" key="1">
    <source>
        <dbReference type="ARBA" id="ARBA00006271"/>
    </source>
</evidence>
<proteinExistence type="inferred from homology"/>
<dbReference type="Pfam" id="PF05192">
    <property type="entry name" value="MutS_III"/>
    <property type="match status" value="1"/>
</dbReference>
<dbReference type="PANTHER" id="PTHR11361">
    <property type="entry name" value="DNA MISMATCH REPAIR PROTEIN MUTS FAMILY MEMBER"/>
    <property type="match status" value="1"/>
</dbReference>
<dbReference type="PIRSF" id="PIRSF005813">
    <property type="entry name" value="MSH2"/>
    <property type="match status" value="1"/>
</dbReference>
<comment type="caution">
    <text evidence="7">The sequence shown here is derived from an EMBL/GenBank/DDBJ whole genome shotgun (WGS) entry which is preliminary data.</text>
</comment>
<reference evidence="7" key="1">
    <citation type="submission" date="2023-10" db="EMBL/GenBank/DDBJ databases">
        <authorList>
            <person name="Chen Y."/>
            <person name="Shah S."/>
            <person name="Dougan E. K."/>
            <person name="Thang M."/>
            <person name="Chan C."/>
        </authorList>
    </citation>
    <scope>NUCLEOTIDE SEQUENCE [LARGE SCALE GENOMIC DNA]</scope>
</reference>
<dbReference type="InterPro" id="IPR045076">
    <property type="entry name" value="MutS"/>
</dbReference>
<dbReference type="EMBL" id="CAUYUJ010016714">
    <property type="protein sequence ID" value="CAK0868079.1"/>
    <property type="molecule type" value="Genomic_DNA"/>
</dbReference>
<dbReference type="SUPFAM" id="SSF52540">
    <property type="entry name" value="P-loop containing nucleoside triphosphate hydrolases"/>
    <property type="match status" value="1"/>
</dbReference>
<evidence type="ECO:0000259" key="6">
    <source>
        <dbReference type="PROSITE" id="PS00486"/>
    </source>
</evidence>
<organism evidence="7 8">
    <name type="scientific">Prorocentrum cordatum</name>
    <dbReference type="NCBI Taxonomy" id="2364126"/>
    <lineage>
        <taxon>Eukaryota</taxon>
        <taxon>Sar</taxon>
        <taxon>Alveolata</taxon>
        <taxon>Dinophyceae</taxon>
        <taxon>Prorocentrales</taxon>
        <taxon>Prorocentraceae</taxon>
        <taxon>Prorocentrum</taxon>
    </lineage>
</organism>
<keyword evidence="5" id="KW-0234">DNA repair</keyword>
<dbReference type="InterPro" id="IPR000432">
    <property type="entry name" value="DNA_mismatch_repair_MutS_C"/>
</dbReference>
<evidence type="ECO:0000256" key="5">
    <source>
        <dbReference type="ARBA" id="ARBA00023204"/>
    </source>
</evidence>
<dbReference type="InterPro" id="IPR007861">
    <property type="entry name" value="DNA_mismatch_repair_MutS_clamp"/>
</dbReference>
<evidence type="ECO:0000313" key="7">
    <source>
        <dbReference type="EMBL" id="CAK0868079.1"/>
    </source>
</evidence>
<comment type="similarity">
    <text evidence="1">Belongs to the DNA mismatch repair MutS family.</text>
</comment>
<keyword evidence="4" id="KW-0238">DNA-binding</keyword>
<evidence type="ECO:0000256" key="3">
    <source>
        <dbReference type="ARBA" id="ARBA00022840"/>
    </source>
</evidence>
<keyword evidence="5" id="KW-0227">DNA damage</keyword>
<dbReference type="PANTHER" id="PTHR11361:SF35">
    <property type="entry name" value="DNA MISMATCH REPAIR PROTEIN MSH2"/>
    <property type="match status" value="1"/>
</dbReference>
<evidence type="ECO:0000256" key="2">
    <source>
        <dbReference type="ARBA" id="ARBA00022741"/>
    </source>
</evidence>
<dbReference type="Proteomes" id="UP001189429">
    <property type="component" value="Unassembled WGS sequence"/>
</dbReference>
<dbReference type="InterPro" id="IPR036678">
    <property type="entry name" value="MutS_con_dom_sf"/>
</dbReference>
<dbReference type="Gene3D" id="1.10.1420.10">
    <property type="match status" value="1"/>
</dbReference>
<dbReference type="SMART" id="SM00533">
    <property type="entry name" value="MUTSd"/>
    <property type="match status" value="1"/>
</dbReference>